<sequence>MISQKRYKPKITNDNAEMTNPKISTNDSSEIMKAPISPTTMAPYPVFQQNKPKIERKSYSKKKKSNEKKTTYLRISGIT</sequence>
<proteinExistence type="predicted"/>
<keyword evidence="3" id="KW-1185">Reference proteome</keyword>
<comment type="caution">
    <text evidence="2">The sequence shown here is derived from an EMBL/GenBank/DDBJ whole genome shotgun (WGS) entry which is preliminary data.</text>
</comment>
<accession>A0A8H4AMX7</accession>
<feature type="region of interest" description="Disordered" evidence="1">
    <location>
        <begin position="1"/>
        <end position="29"/>
    </location>
</feature>
<dbReference type="Proteomes" id="UP000439903">
    <property type="component" value="Unassembled WGS sequence"/>
</dbReference>
<organism evidence="2 3">
    <name type="scientific">Gigaspora margarita</name>
    <dbReference type="NCBI Taxonomy" id="4874"/>
    <lineage>
        <taxon>Eukaryota</taxon>
        <taxon>Fungi</taxon>
        <taxon>Fungi incertae sedis</taxon>
        <taxon>Mucoromycota</taxon>
        <taxon>Glomeromycotina</taxon>
        <taxon>Glomeromycetes</taxon>
        <taxon>Diversisporales</taxon>
        <taxon>Gigasporaceae</taxon>
        <taxon>Gigaspora</taxon>
    </lineage>
</organism>
<dbReference type="AlphaFoldDB" id="A0A8H4AMX7"/>
<gene>
    <name evidence="2" type="ORF">F8M41_017608</name>
</gene>
<feature type="compositionally biased region" description="Polar residues" evidence="1">
    <location>
        <begin position="12"/>
        <end position="29"/>
    </location>
</feature>
<evidence type="ECO:0000256" key="1">
    <source>
        <dbReference type="SAM" id="MobiDB-lite"/>
    </source>
</evidence>
<dbReference type="EMBL" id="WTPW01000410">
    <property type="protein sequence ID" value="KAF0514363.1"/>
    <property type="molecule type" value="Genomic_DNA"/>
</dbReference>
<protein>
    <submittedName>
        <fullName evidence="2">Uncharacterized protein</fullName>
    </submittedName>
</protein>
<reference evidence="2 3" key="1">
    <citation type="journal article" date="2019" name="Environ. Microbiol.">
        <title>At the nexus of three kingdoms: the genome of the mycorrhizal fungus Gigaspora margarita provides insights into plant, endobacterial and fungal interactions.</title>
        <authorList>
            <person name="Venice F."/>
            <person name="Ghignone S."/>
            <person name="Salvioli di Fossalunga A."/>
            <person name="Amselem J."/>
            <person name="Novero M."/>
            <person name="Xianan X."/>
            <person name="Sedzielewska Toro K."/>
            <person name="Morin E."/>
            <person name="Lipzen A."/>
            <person name="Grigoriev I.V."/>
            <person name="Henrissat B."/>
            <person name="Martin F.M."/>
            <person name="Bonfante P."/>
        </authorList>
    </citation>
    <scope>NUCLEOTIDE SEQUENCE [LARGE SCALE GENOMIC DNA]</scope>
    <source>
        <strain evidence="2 3">BEG34</strain>
    </source>
</reference>
<feature type="region of interest" description="Disordered" evidence="1">
    <location>
        <begin position="54"/>
        <end position="79"/>
    </location>
</feature>
<evidence type="ECO:0000313" key="2">
    <source>
        <dbReference type="EMBL" id="KAF0514363.1"/>
    </source>
</evidence>
<name>A0A8H4AMX7_GIGMA</name>
<evidence type="ECO:0000313" key="3">
    <source>
        <dbReference type="Proteomes" id="UP000439903"/>
    </source>
</evidence>